<dbReference type="EMBL" id="JBBXMP010001148">
    <property type="protein sequence ID" value="KAL0056640.1"/>
    <property type="molecule type" value="Genomic_DNA"/>
</dbReference>
<accession>A0ABR2Z525</accession>
<feature type="region of interest" description="Disordered" evidence="1">
    <location>
        <begin position="110"/>
        <end position="166"/>
    </location>
</feature>
<feature type="region of interest" description="Disordered" evidence="1">
    <location>
        <begin position="54"/>
        <end position="89"/>
    </location>
</feature>
<evidence type="ECO:0008006" key="4">
    <source>
        <dbReference type="Google" id="ProtNLM"/>
    </source>
</evidence>
<reference evidence="2 3" key="1">
    <citation type="submission" date="2024-05" db="EMBL/GenBank/DDBJ databases">
        <title>A draft genome resource for the thread blight pathogen Marasmius tenuissimus strain MS-2.</title>
        <authorList>
            <person name="Yulfo-Soto G.E."/>
            <person name="Baruah I.K."/>
            <person name="Amoako-Attah I."/>
            <person name="Bukari Y."/>
            <person name="Meinhardt L.W."/>
            <person name="Bailey B.A."/>
            <person name="Cohen S.P."/>
        </authorList>
    </citation>
    <scope>NUCLEOTIDE SEQUENCE [LARGE SCALE GENOMIC DNA]</scope>
    <source>
        <strain evidence="2 3">MS-2</strain>
    </source>
</reference>
<sequence length="551" mass="63133">MPRPDQRCDCSECNGALIPYDCWARHAQRRLEERQRSHLSYVEFLQQKAQELADNVPQSGGPPGIPANKNANRGEEIPRTQGELTLDGTEGMQTYSVEPQNEDRIILENDSINDPHPLNEDEFPNLHNSSRRSSRRSSFSSRSSSYADDQNPLPSPPSQSNPRRDDEITQEMREALEQLRLLEQREPHPEPIDDDNDPQAPIPEMNSRIESIRITQEFIRLIRAATLDDGHCPEEVINRLRKPLETPVDISDPSIRLAIDTYLATSNASDDTYTAFREAYKRKHPDEPFKTHKEIKSLVEEITGIVSVWYDMCINSCIGYTGLFRDLENCWKCNESRYDPVELERSGRQIARLQFTDTLRYRALKIAKVQEILQESDNNLESEFIWDNHACGQAFREMVEKLMLTEDDQIFTITMDSFQMSKNKKSDTWIAMLISEDFSPENRIRKHNLFPAFMVPGPNKIKHADSFLFPLLHHISALQKENSGRGFMNWSATKKAIIYTHPVIAFATADRVGLAEIDGRVGHHGALGCRSDCPMKGRHKPDSGHYYSAHL</sequence>
<dbReference type="Proteomes" id="UP001437256">
    <property type="component" value="Unassembled WGS sequence"/>
</dbReference>
<proteinExistence type="predicted"/>
<evidence type="ECO:0000256" key="1">
    <source>
        <dbReference type="SAM" id="MobiDB-lite"/>
    </source>
</evidence>
<evidence type="ECO:0000313" key="3">
    <source>
        <dbReference type="Proteomes" id="UP001437256"/>
    </source>
</evidence>
<gene>
    <name evidence="2" type="ORF">AAF712_016754</name>
</gene>
<protein>
    <recommendedName>
        <fullName evidence="4">Transposase</fullName>
    </recommendedName>
</protein>
<feature type="compositionally biased region" description="Low complexity" evidence="1">
    <location>
        <begin position="136"/>
        <end position="152"/>
    </location>
</feature>
<evidence type="ECO:0000313" key="2">
    <source>
        <dbReference type="EMBL" id="KAL0056640.1"/>
    </source>
</evidence>
<keyword evidence="3" id="KW-1185">Reference proteome</keyword>
<organism evidence="2 3">
    <name type="scientific">Marasmius tenuissimus</name>
    <dbReference type="NCBI Taxonomy" id="585030"/>
    <lineage>
        <taxon>Eukaryota</taxon>
        <taxon>Fungi</taxon>
        <taxon>Dikarya</taxon>
        <taxon>Basidiomycota</taxon>
        <taxon>Agaricomycotina</taxon>
        <taxon>Agaricomycetes</taxon>
        <taxon>Agaricomycetidae</taxon>
        <taxon>Agaricales</taxon>
        <taxon>Marasmiineae</taxon>
        <taxon>Marasmiaceae</taxon>
        <taxon>Marasmius</taxon>
    </lineage>
</organism>
<name>A0ABR2Z525_9AGAR</name>
<comment type="caution">
    <text evidence="2">The sequence shown here is derived from an EMBL/GenBank/DDBJ whole genome shotgun (WGS) entry which is preliminary data.</text>
</comment>